<evidence type="ECO:0000256" key="1">
    <source>
        <dbReference type="ARBA" id="ARBA00005605"/>
    </source>
</evidence>
<protein>
    <recommendedName>
        <fullName evidence="2">Type 1 phosphatases regulator</fullName>
    </recommendedName>
</protein>
<comment type="similarity">
    <text evidence="1 2">Belongs to the YPI1 family.</text>
</comment>
<comment type="caution">
    <text evidence="4">The sequence shown here is derived from an EMBL/GenBank/DDBJ whole genome shotgun (WGS) entry which is preliminary data.</text>
</comment>
<name>A0A9P8PRZ9_9ASCO</name>
<feature type="region of interest" description="Disordered" evidence="3">
    <location>
        <begin position="80"/>
        <end position="164"/>
    </location>
</feature>
<dbReference type="GO" id="GO:0008157">
    <property type="term" value="F:protein phosphatase 1 binding"/>
    <property type="evidence" value="ECO:0007669"/>
    <property type="project" value="TreeGrafter"/>
</dbReference>
<feature type="region of interest" description="Disordered" evidence="3">
    <location>
        <begin position="1"/>
        <end position="57"/>
    </location>
</feature>
<dbReference type="InterPro" id="IPR011107">
    <property type="entry name" value="PPI_Ypi1"/>
</dbReference>
<feature type="compositionally biased region" description="Basic residues" evidence="3">
    <location>
        <begin position="110"/>
        <end position="122"/>
    </location>
</feature>
<dbReference type="PANTHER" id="PTHR20835:SF0">
    <property type="entry name" value="E3 UBIQUITIN-PROTEIN LIGASE PPP1R11"/>
    <property type="match status" value="1"/>
</dbReference>
<feature type="compositionally biased region" description="Polar residues" evidence="3">
    <location>
        <begin position="1"/>
        <end position="18"/>
    </location>
</feature>
<dbReference type="EMBL" id="JAEUBF010000544">
    <property type="protein sequence ID" value="KAH3677243.1"/>
    <property type="molecule type" value="Genomic_DNA"/>
</dbReference>
<dbReference type="PANTHER" id="PTHR20835">
    <property type="entry name" value="E3 UBIQUITIN-PROTEIN LIGASE PPP1R11-RELATED"/>
    <property type="match status" value="1"/>
</dbReference>
<evidence type="ECO:0000313" key="5">
    <source>
        <dbReference type="Proteomes" id="UP000769528"/>
    </source>
</evidence>
<reference evidence="4" key="2">
    <citation type="submission" date="2021-01" db="EMBL/GenBank/DDBJ databases">
        <authorList>
            <person name="Schikora-Tamarit M.A."/>
        </authorList>
    </citation>
    <scope>NUCLEOTIDE SEQUENCE</scope>
    <source>
        <strain evidence="4">CBS6341</strain>
    </source>
</reference>
<evidence type="ECO:0000256" key="3">
    <source>
        <dbReference type="SAM" id="MobiDB-lite"/>
    </source>
</evidence>
<dbReference type="Proteomes" id="UP000769528">
    <property type="component" value="Unassembled WGS sequence"/>
</dbReference>
<feature type="compositionally biased region" description="Basic and acidic residues" evidence="3">
    <location>
        <begin position="19"/>
        <end position="36"/>
    </location>
</feature>
<dbReference type="AlphaFoldDB" id="A0A9P8PRZ9"/>
<reference evidence="4" key="1">
    <citation type="journal article" date="2021" name="Open Biol.">
        <title>Shared evolutionary footprints suggest mitochondrial oxidative damage underlies multiple complex I losses in fungi.</title>
        <authorList>
            <person name="Schikora-Tamarit M.A."/>
            <person name="Marcet-Houben M."/>
            <person name="Nosek J."/>
            <person name="Gabaldon T."/>
        </authorList>
    </citation>
    <scope>NUCLEOTIDE SEQUENCE</scope>
    <source>
        <strain evidence="4">CBS6341</strain>
    </source>
</reference>
<dbReference type="GO" id="GO:0005634">
    <property type="term" value="C:nucleus"/>
    <property type="evidence" value="ECO:0007669"/>
    <property type="project" value="UniProtKB-SubCell"/>
</dbReference>
<organism evidence="4 5">
    <name type="scientific">Wickerhamomyces mucosus</name>
    <dbReference type="NCBI Taxonomy" id="1378264"/>
    <lineage>
        <taxon>Eukaryota</taxon>
        <taxon>Fungi</taxon>
        <taxon>Dikarya</taxon>
        <taxon>Ascomycota</taxon>
        <taxon>Saccharomycotina</taxon>
        <taxon>Saccharomycetes</taxon>
        <taxon>Phaffomycetales</taxon>
        <taxon>Wickerhamomycetaceae</taxon>
        <taxon>Wickerhamomyces</taxon>
    </lineage>
</organism>
<accession>A0A9P8PRZ9</accession>
<dbReference type="Pfam" id="PF07491">
    <property type="entry name" value="PPI_Ypi1"/>
    <property type="match status" value="1"/>
</dbReference>
<sequence>MTNNQNMANSSQTITRDSAQQHDKPILHLRGVKTDNAENSTQNARPKVRWQEGTVDNENLNRKKSKICCIFHPQVDFEEGEDCQACDSDRDSSSSSSSSESESDEEIRRAKITQKKKQKSLKSKPNSYEYQPDYTKSKHSHSHHNDENNPKVEGDSNEHVHSHF</sequence>
<dbReference type="OrthoDB" id="307488at2759"/>
<keyword evidence="5" id="KW-1185">Reference proteome</keyword>
<keyword evidence="2" id="KW-0539">Nucleus</keyword>
<dbReference type="GO" id="GO:0004865">
    <property type="term" value="F:protein serine/threonine phosphatase inhibitor activity"/>
    <property type="evidence" value="ECO:0007669"/>
    <property type="project" value="UniProtKB-UniRule"/>
</dbReference>
<evidence type="ECO:0000256" key="2">
    <source>
        <dbReference type="RuleBase" id="RU367162"/>
    </source>
</evidence>
<proteinExistence type="inferred from homology"/>
<evidence type="ECO:0000313" key="4">
    <source>
        <dbReference type="EMBL" id="KAH3677243.1"/>
    </source>
</evidence>
<gene>
    <name evidence="4" type="ORF">WICMUC_001824</name>
</gene>
<comment type="subcellular location">
    <subcellularLocation>
        <location evidence="2">Nucleus</location>
    </subcellularLocation>
</comment>
<comment type="function">
    <text evidence="2">Regulator of type 1 phosphatases which maintains protein phosphatase activity under strict control.</text>
</comment>
<feature type="compositionally biased region" description="Basic and acidic residues" evidence="3">
    <location>
        <begin position="143"/>
        <end position="164"/>
    </location>
</feature>